<reference evidence="2 3" key="1">
    <citation type="journal article" date="2024" name="Microbiol. Resour. Announc.">
        <title>Genome annotations for the ascomycete fungi Trichoderma harzianum, Trichoderma aggressivum, and Purpureocillium lilacinum.</title>
        <authorList>
            <person name="Beijen E.P.W."/>
            <person name="Ohm R.A."/>
        </authorList>
    </citation>
    <scope>NUCLEOTIDE SEQUENCE [LARGE SCALE GENOMIC DNA]</scope>
    <source>
        <strain evidence="2 3">CBS 150709</strain>
    </source>
</reference>
<name>A0ABR0C476_PURLI</name>
<keyword evidence="3" id="KW-1185">Reference proteome</keyword>
<dbReference type="EMBL" id="JAWRVI010000013">
    <property type="protein sequence ID" value="KAK4091117.1"/>
    <property type="molecule type" value="Genomic_DNA"/>
</dbReference>
<sequence>MRTKSVWAGGWWQRPGHTTGNGNVWQAGSGTSTPGSGGEIPAVFCRPCERRCPGVGEGDPPSEREEGRSKLWLLWRTCVALCHRSFPPAGTRLDWGLLVSSSCAGLLGVLSPVLDPLCPQSALCASPPRSLPSVPDLMGPGIWALGIRIPPLALLLSSTFSRQASSSGSKGHVHTLPCMLCAGAVTAATPSRGALPSLSYIGGPADIARALSHNYTAMMPLPPPRHQAFLACLLAWLRGPTTRNIMSYLGPNGHRTRIKRHLIAASREGFRIMNPVLTCRVPARSQRFRSPVAISKMSTRGRAAAAMKVDVDRAAMTLGGRENRGRDAGTLFARRRRRACPASSHFGMCCCWWPAITRQP</sequence>
<comment type="caution">
    <text evidence="2">The sequence shown here is derived from an EMBL/GenBank/DDBJ whole genome shotgun (WGS) entry which is preliminary data.</text>
</comment>
<dbReference type="Proteomes" id="UP001287286">
    <property type="component" value="Unassembled WGS sequence"/>
</dbReference>
<evidence type="ECO:0000313" key="3">
    <source>
        <dbReference type="Proteomes" id="UP001287286"/>
    </source>
</evidence>
<protein>
    <submittedName>
        <fullName evidence="2">Uncharacterized protein</fullName>
    </submittedName>
</protein>
<feature type="compositionally biased region" description="Polar residues" evidence="1">
    <location>
        <begin position="16"/>
        <end position="26"/>
    </location>
</feature>
<organism evidence="2 3">
    <name type="scientific">Purpureocillium lilacinum</name>
    <name type="common">Paecilomyces lilacinus</name>
    <dbReference type="NCBI Taxonomy" id="33203"/>
    <lineage>
        <taxon>Eukaryota</taxon>
        <taxon>Fungi</taxon>
        <taxon>Dikarya</taxon>
        <taxon>Ascomycota</taxon>
        <taxon>Pezizomycotina</taxon>
        <taxon>Sordariomycetes</taxon>
        <taxon>Hypocreomycetidae</taxon>
        <taxon>Hypocreales</taxon>
        <taxon>Ophiocordycipitaceae</taxon>
        <taxon>Purpureocillium</taxon>
    </lineage>
</organism>
<proteinExistence type="predicted"/>
<accession>A0ABR0C476</accession>
<evidence type="ECO:0000256" key="1">
    <source>
        <dbReference type="SAM" id="MobiDB-lite"/>
    </source>
</evidence>
<feature type="region of interest" description="Disordered" evidence="1">
    <location>
        <begin position="1"/>
        <end position="36"/>
    </location>
</feature>
<gene>
    <name evidence="2" type="ORF">Purlil1_4697</name>
</gene>
<evidence type="ECO:0000313" key="2">
    <source>
        <dbReference type="EMBL" id="KAK4091117.1"/>
    </source>
</evidence>